<dbReference type="InterPro" id="IPR020625">
    <property type="entry name" value="Schiff_base-form_aldolases_AS"/>
</dbReference>
<evidence type="ECO:0000256" key="6">
    <source>
        <dbReference type="ARBA" id="ARBA00022605"/>
    </source>
</evidence>
<keyword evidence="6 12" id="KW-0028">Amino-acid biosynthesis</keyword>
<evidence type="ECO:0000256" key="10">
    <source>
        <dbReference type="ARBA" id="ARBA00023270"/>
    </source>
</evidence>
<evidence type="ECO:0000256" key="15">
    <source>
        <dbReference type="PIRSR" id="PIRSR001365-2"/>
    </source>
</evidence>
<evidence type="ECO:0000256" key="8">
    <source>
        <dbReference type="ARBA" id="ARBA00023154"/>
    </source>
</evidence>
<dbReference type="EC" id="4.3.3.7" evidence="4 12"/>
<dbReference type="Pfam" id="PF00701">
    <property type="entry name" value="DHDPS"/>
    <property type="match status" value="1"/>
</dbReference>
<dbReference type="GO" id="GO:0008840">
    <property type="term" value="F:4-hydroxy-tetrahydrodipicolinate synthase activity"/>
    <property type="evidence" value="ECO:0007669"/>
    <property type="project" value="UniProtKB-UniRule"/>
</dbReference>
<evidence type="ECO:0000256" key="9">
    <source>
        <dbReference type="ARBA" id="ARBA00023239"/>
    </source>
</evidence>
<sequence length="286" mass="30760">MEQFIGTGVALVTPFDEEGNIDFNGLNKVIEHVIQGGADYLVVMGTTGEASTMSRKEKHDILTASVKANNGRLPIVYGIGANNTQAAIDEIDETDLSGVSALLSVSPYYNKPTQEGIYQHYIKVADASPVPIILYNVPGRTMSNVTAETTLRLSEHPKIVGVKEASGDMVQCMDIVRKKPADFLLISGDDMLTTSLRAIGGQGAISVLANAYPDIFKTICHGTPEASLAATFKLLDINAWMYAESNPVGVKNLLKHMGVCGDQVRLPLLRATEGLDRKIKQLAAEV</sequence>
<feature type="binding site" evidence="12 15">
    <location>
        <position position="205"/>
    </location>
    <ligand>
        <name>pyruvate</name>
        <dbReference type="ChEBI" id="CHEBI:15361"/>
    </ligand>
</feature>
<dbReference type="PANTHER" id="PTHR12128">
    <property type="entry name" value="DIHYDRODIPICOLINATE SYNTHASE"/>
    <property type="match status" value="1"/>
</dbReference>
<dbReference type="PROSITE" id="PS00666">
    <property type="entry name" value="DHDPS_2"/>
    <property type="match status" value="1"/>
</dbReference>
<dbReference type="InterPro" id="IPR005263">
    <property type="entry name" value="DapA"/>
</dbReference>
<protein>
    <recommendedName>
        <fullName evidence="4 12">4-hydroxy-tetrahydrodipicolinate synthase</fullName>
        <shortName evidence="12">HTPA synthase</shortName>
        <ecNumber evidence="4 12">4.3.3.7</ecNumber>
    </recommendedName>
</protein>
<dbReference type="PIRSF" id="PIRSF001365">
    <property type="entry name" value="DHDPS"/>
    <property type="match status" value="1"/>
</dbReference>
<proteinExistence type="inferred from homology"/>
<comment type="caution">
    <text evidence="12">Was originally thought to be a dihydrodipicolinate synthase (DHDPS), catalyzing the condensation of (S)-aspartate-beta-semialdehyde [(S)-ASA] and pyruvate to dihydrodipicolinate (DHDP). However, it was shown in E.coli that the product of the enzymatic reaction is not dihydrodipicolinate but in fact (4S)-4-hydroxy-2,3,4,5-tetrahydro-(2S)-dipicolinic acid (HTPA), and that the consecutive dehydration reaction leading to DHDP is not spontaneous but catalyzed by DapB.</text>
</comment>
<evidence type="ECO:0000256" key="11">
    <source>
        <dbReference type="ARBA" id="ARBA00047836"/>
    </source>
</evidence>
<feature type="site" description="Part of a proton relay during catalysis" evidence="12">
    <location>
        <position position="46"/>
    </location>
</feature>
<evidence type="ECO:0000256" key="13">
    <source>
        <dbReference type="PIRNR" id="PIRNR001365"/>
    </source>
</evidence>
<reference evidence="16 17" key="1">
    <citation type="submission" date="2019-06" db="EMBL/GenBank/DDBJ databases">
        <title>Echinicola alkalisoli sp. nov. isolated from saline soil.</title>
        <authorList>
            <person name="Sun J.-Q."/>
            <person name="Xu L."/>
        </authorList>
    </citation>
    <scope>NUCLEOTIDE SEQUENCE [LARGE SCALE GENOMIC DNA]</scope>
    <source>
        <strain evidence="16 17">LN3S3</strain>
    </source>
</reference>
<comment type="function">
    <text evidence="1 12">Catalyzes the condensation of (S)-aspartate-beta-semialdehyde [(S)-ASA] and pyruvate to 4-hydroxy-tetrahydrodipicolinate (HTPA).</text>
</comment>
<comment type="pathway">
    <text evidence="2 12">Amino-acid biosynthesis; L-lysine biosynthesis via DAP pathway; (S)-tetrahydrodipicolinate from L-aspartate: step 3/4.</text>
</comment>
<dbReference type="PANTHER" id="PTHR12128:SF66">
    <property type="entry name" value="4-HYDROXY-2-OXOGLUTARATE ALDOLASE, MITOCHONDRIAL"/>
    <property type="match status" value="1"/>
</dbReference>
<comment type="similarity">
    <text evidence="3 12 13">Belongs to the DapA family.</text>
</comment>
<comment type="catalytic activity">
    <reaction evidence="11 12">
        <text>L-aspartate 4-semialdehyde + pyruvate = (2S,4S)-4-hydroxy-2,3,4,5-tetrahydrodipicolinate + H2O + H(+)</text>
        <dbReference type="Rhea" id="RHEA:34171"/>
        <dbReference type="ChEBI" id="CHEBI:15361"/>
        <dbReference type="ChEBI" id="CHEBI:15377"/>
        <dbReference type="ChEBI" id="CHEBI:15378"/>
        <dbReference type="ChEBI" id="CHEBI:67139"/>
        <dbReference type="ChEBI" id="CHEBI:537519"/>
        <dbReference type="EC" id="4.3.3.7"/>
    </reaction>
</comment>
<comment type="subcellular location">
    <subcellularLocation>
        <location evidence="12">Cytoplasm</location>
    </subcellularLocation>
</comment>
<dbReference type="Gene3D" id="3.20.20.70">
    <property type="entry name" value="Aldolase class I"/>
    <property type="match status" value="1"/>
</dbReference>
<dbReference type="AlphaFoldDB" id="A0A514CM88"/>
<dbReference type="SMART" id="SM01130">
    <property type="entry name" value="DHDPS"/>
    <property type="match status" value="1"/>
</dbReference>
<dbReference type="NCBIfam" id="TIGR00674">
    <property type="entry name" value="dapA"/>
    <property type="match status" value="1"/>
</dbReference>
<dbReference type="SUPFAM" id="SSF51569">
    <property type="entry name" value="Aldolase"/>
    <property type="match status" value="1"/>
</dbReference>
<keyword evidence="10 12" id="KW-0704">Schiff base</keyword>
<evidence type="ECO:0000256" key="3">
    <source>
        <dbReference type="ARBA" id="ARBA00007592"/>
    </source>
</evidence>
<dbReference type="HAMAP" id="MF_00418">
    <property type="entry name" value="DapA"/>
    <property type="match status" value="1"/>
</dbReference>
<dbReference type="Proteomes" id="UP000316614">
    <property type="component" value="Chromosome"/>
</dbReference>
<keyword evidence="5 12" id="KW-0963">Cytoplasm</keyword>
<feature type="binding site" evidence="12 15">
    <location>
        <position position="47"/>
    </location>
    <ligand>
        <name>pyruvate</name>
        <dbReference type="ChEBI" id="CHEBI:15361"/>
    </ligand>
</feature>
<dbReference type="PRINTS" id="PR00146">
    <property type="entry name" value="DHPICSNTHASE"/>
</dbReference>
<dbReference type="GO" id="GO:0019877">
    <property type="term" value="P:diaminopimelate biosynthetic process"/>
    <property type="evidence" value="ECO:0007669"/>
    <property type="project" value="UniProtKB-UniRule"/>
</dbReference>
<dbReference type="OrthoDB" id="9782828at2"/>
<feature type="active site" description="Schiff-base intermediate with substrate" evidence="12 14">
    <location>
        <position position="163"/>
    </location>
</feature>
<gene>
    <name evidence="12" type="primary">dapA</name>
    <name evidence="16" type="ORF">FKX85_18585</name>
</gene>
<evidence type="ECO:0000256" key="5">
    <source>
        <dbReference type="ARBA" id="ARBA00022490"/>
    </source>
</evidence>
<name>A0A514CM88_9BACT</name>
<dbReference type="UniPathway" id="UPA00034">
    <property type="reaction ID" value="UER00017"/>
</dbReference>
<dbReference type="KEGG" id="echi:FKX85_18585"/>
<keyword evidence="8 12" id="KW-0457">Lysine biosynthesis</keyword>
<accession>A0A514CM88</accession>
<evidence type="ECO:0000256" key="14">
    <source>
        <dbReference type="PIRSR" id="PIRSR001365-1"/>
    </source>
</evidence>
<evidence type="ECO:0000256" key="12">
    <source>
        <dbReference type="HAMAP-Rule" id="MF_00418"/>
    </source>
</evidence>
<feature type="site" description="Part of a proton relay during catalysis" evidence="12">
    <location>
        <position position="109"/>
    </location>
</feature>
<comment type="subunit">
    <text evidence="12">Homotetramer; dimer of dimers.</text>
</comment>
<evidence type="ECO:0000256" key="4">
    <source>
        <dbReference type="ARBA" id="ARBA00012086"/>
    </source>
</evidence>
<keyword evidence="7 12" id="KW-0220">Diaminopimelate biosynthesis</keyword>
<keyword evidence="9 12" id="KW-0456">Lyase</keyword>
<organism evidence="16 17">
    <name type="scientific">Echinicola soli</name>
    <dbReference type="NCBI Taxonomy" id="2591634"/>
    <lineage>
        <taxon>Bacteria</taxon>
        <taxon>Pseudomonadati</taxon>
        <taxon>Bacteroidota</taxon>
        <taxon>Cytophagia</taxon>
        <taxon>Cytophagales</taxon>
        <taxon>Cyclobacteriaceae</taxon>
        <taxon>Echinicola</taxon>
    </lineage>
</organism>
<keyword evidence="17" id="KW-1185">Reference proteome</keyword>
<dbReference type="InterPro" id="IPR002220">
    <property type="entry name" value="DapA-like"/>
</dbReference>
<dbReference type="GO" id="GO:0005829">
    <property type="term" value="C:cytosol"/>
    <property type="evidence" value="ECO:0007669"/>
    <property type="project" value="TreeGrafter"/>
</dbReference>
<dbReference type="CDD" id="cd00950">
    <property type="entry name" value="DHDPS"/>
    <property type="match status" value="1"/>
</dbReference>
<dbReference type="RefSeq" id="WP_141616159.1">
    <property type="nucleotide sequence ID" value="NZ_CP041253.1"/>
</dbReference>
<evidence type="ECO:0000313" key="16">
    <source>
        <dbReference type="EMBL" id="QDH80943.1"/>
    </source>
</evidence>
<dbReference type="InterPro" id="IPR013785">
    <property type="entry name" value="Aldolase_TIM"/>
</dbReference>
<evidence type="ECO:0000313" key="17">
    <source>
        <dbReference type="Proteomes" id="UP000316614"/>
    </source>
</evidence>
<dbReference type="EMBL" id="CP041253">
    <property type="protein sequence ID" value="QDH80943.1"/>
    <property type="molecule type" value="Genomic_DNA"/>
</dbReference>
<dbReference type="GO" id="GO:0009089">
    <property type="term" value="P:lysine biosynthetic process via diaminopimelate"/>
    <property type="evidence" value="ECO:0007669"/>
    <property type="project" value="UniProtKB-UniRule"/>
</dbReference>
<evidence type="ECO:0000256" key="7">
    <source>
        <dbReference type="ARBA" id="ARBA00022915"/>
    </source>
</evidence>
<evidence type="ECO:0000256" key="1">
    <source>
        <dbReference type="ARBA" id="ARBA00003294"/>
    </source>
</evidence>
<evidence type="ECO:0000256" key="2">
    <source>
        <dbReference type="ARBA" id="ARBA00005120"/>
    </source>
</evidence>
<feature type="active site" description="Proton donor/acceptor" evidence="12 14">
    <location>
        <position position="135"/>
    </location>
</feature>